<evidence type="ECO:0000313" key="2">
    <source>
        <dbReference type="Proteomes" id="UP001057452"/>
    </source>
</evidence>
<protein>
    <submittedName>
        <fullName evidence="1">Uncharacterized protein</fullName>
    </submittedName>
</protein>
<evidence type="ECO:0000313" key="1">
    <source>
        <dbReference type="EMBL" id="KAI4824002.1"/>
    </source>
</evidence>
<feature type="non-terminal residue" evidence="1">
    <location>
        <position position="1"/>
    </location>
</feature>
<sequence>LQRRMESDIQKSEREELKCSACYVSISSSHHTGGCLTARSVAQPQSEAVELSPRGPHLRGLTAACIISPLPDPDRPRPEC</sequence>
<comment type="caution">
    <text evidence="1">The sequence shown here is derived from an EMBL/GenBank/DDBJ whole genome shotgun (WGS) entry which is preliminary data.</text>
</comment>
<dbReference type="EMBL" id="CM043791">
    <property type="protein sequence ID" value="KAI4824002.1"/>
    <property type="molecule type" value="Genomic_DNA"/>
</dbReference>
<feature type="non-terminal residue" evidence="1">
    <location>
        <position position="80"/>
    </location>
</feature>
<gene>
    <name evidence="1" type="ORF">KUCAC02_012548</name>
</gene>
<reference evidence="1" key="1">
    <citation type="submission" date="2022-05" db="EMBL/GenBank/DDBJ databases">
        <title>Chromosome-level genome of Chaenocephalus aceratus.</title>
        <authorList>
            <person name="Park H."/>
        </authorList>
    </citation>
    <scope>NUCLEOTIDE SEQUENCE</scope>
    <source>
        <strain evidence="1">KU_202001</strain>
    </source>
</reference>
<name>A0ACB9XCL4_CHAAC</name>
<proteinExistence type="predicted"/>
<keyword evidence="2" id="KW-1185">Reference proteome</keyword>
<organism evidence="1 2">
    <name type="scientific">Chaenocephalus aceratus</name>
    <name type="common">Blackfin icefish</name>
    <name type="synonym">Chaenichthys aceratus</name>
    <dbReference type="NCBI Taxonomy" id="36190"/>
    <lineage>
        <taxon>Eukaryota</taxon>
        <taxon>Metazoa</taxon>
        <taxon>Chordata</taxon>
        <taxon>Craniata</taxon>
        <taxon>Vertebrata</taxon>
        <taxon>Euteleostomi</taxon>
        <taxon>Actinopterygii</taxon>
        <taxon>Neopterygii</taxon>
        <taxon>Teleostei</taxon>
        <taxon>Neoteleostei</taxon>
        <taxon>Acanthomorphata</taxon>
        <taxon>Eupercaria</taxon>
        <taxon>Perciformes</taxon>
        <taxon>Notothenioidei</taxon>
        <taxon>Channichthyidae</taxon>
        <taxon>Chaenocephalus</taxon>
    </lineage>
</organism>
<dbReference type="Proteomes" id="UP001057452">
    <property type="component" value="Chromosome 7"/>
</dbReference>
<accession>A0ACB9XCL4</accession>